<dbReference type="EMBL" id="JADKMA010000160">
    <property type="protein sequence ID" value="MBO8194998.1"/>
    <property type="molecule type" value="Genomic_DNA"/>
</dbReference>
<proteinExistence type="predicted"/>
<sequence>MRSLVSTGVAVAVAGLALSLIPSPAYAANSGTDSVMCYKYGPSPYINFSWSTGWTSTKVYYNSHCTFSKKVAFKFYNDGSTPFYKCRTIPAMTKSYVKFDFRNEILDINTNTAAC</sequence>
<comment type="caution">
    <text evidence="2">The sequence shown here is derived from an EMBL/GenBank/DDBJ whole genome shotgun (WGS) entry which is preliminary data.</text>
</comment>
<evidence type="ECO:0000313" key="2">
    <source>
        <dbReference type="EMBL" id="MBO8194998.1"/>
    </source>
</evidence>
<name>A0ABS3XHX1_9ACTN</name>
<dbReference type="Proteomes" id="UP001519064">
    <property type="component" value="Unassembled WGS sequence"/>
</dbReference>
<protein>
    <submittedName>
        <fullName evidence="2">Uncharacterized protein</fullName>
    </submittedName>
</protein>
<feature type="chain" id="PRO_5045443165" evidence="1">
    <location>
        <begin position="28"/>
        <end position="115"/>
    </location>
</feature>
<reference evidence="2 3" key="1">
    <citation type="submission" date="2020-11" db="EMBL/GenBank/DDBJ databases">
        <title>Streptomyces spirodelae sp. nov., isolated from duckweed.</title>
        <authorList>
            <person name="Saimee Y."/>
            <person name="Duangmal K."/>
        </authorList>
    </citation>
    <scope>NUCLEOTIDE SEQUENCE [LARGE SCALE GENOMIC DNA]</scope>
    <source>
        <strain evidence="2 3">S16-07</strain>
    </source>
</reference>
<gene>
    <name evidence="2" type="ORF">ITI46_25570</name>
</gene>
<accession>A0ABS3XHX1</accession>
<feature type="signal peptide" evidence="1">
    <location>
        <begin position="1"/>
        <end position="27"/>
    </location>
</feature>
<organism evidence="2 3">
    <name type="scientific">Streptomyces oryzae</name>
    <dbReference type="NCBI Taxonomy" id="1434886"/>
    <lineage>
        <taxon>Bacteria</taxon>
        <taxon>Bacillati</taxon>
        <taxon>Actinomycetota</taxon>
        <taxon>Actinomycetes</taxon>
        <taxon>Kitasatosporales</taxon>
        <taxon>Streptomycetaceae</taxon>
        <taxon>Streptomyces</taxon>
    </lineage>
</organism>
<keyword evidence="3" id="KW-1185">Reference proteome</keyword>
<evidence type="ECO:0000313" key="3">
    <source>
        <dbReference type="Proteomes" id="UP001519064"/>
    </source>
</evidence>
<evidence type="ECO:0000256" key="1">
    <source>
        <dbReference type="SAM" id="SignalP"/>
    </source>
</evidence>
<keyword evidence="1" id="KW-0732">Signal</keyword>